<feature type="non-terminal residue" evidence="2">
    <location>
        <position position="1"/>
    </location>
</feature>
<feature type="compositionally biased region" description="Polar residues" evidence="1">
    <location>
        <begin position="34"/>
        <end position="49"/>
    </location>
</feature>
<keyword evidence="3" id="KW-1185">Reference proteome</keyword>
<feature type="compositionally biased region" description="Polar residues" evidence="1">
    <location>
        <begin position="61"/>
        <end position="71"/>
    </location>
</feature>
<evidence type="ECO:0000256" key="1">
    <source>
        <dbReference type="SAM" id="MobiDB-lite"/>
    </source>
</evidence>
<evidence type="ECO:0000313" key="3">
    <source>
        <dbReference type="Proteomes" id="UP000521943"/>
    </source>
</evidence>
<organism evidence="2 3">
    <name type="scientific">Ephemerocybe angulata</name>
    <dbReference type="NCBI Taxonomy" id="980116"/>
    <lineage>
        <taxon>Eukaryota</taxon>
        <taxon>Fungi</taxon>
        <taxon>Dikarya</taxon>
        <taxon>Basidiomycota</taxon>
        <taxon>Agaricomycotina</taxon>
        <taxon>Agaricomycetes</taxon>
        <taxon>Agaricomycetidae</taxon>
        <taxon>Agaricales</taxon>
        <taxon>Agaricineae</taxon>
        <taxon>Psathyrellaceae</taxon>
        <taxon>Ephemerocybe</taxon>
    </lineage>
</organism>
<feature type="compositionally biased region" description="Pro residues" evidence="1">
    <location>
        <begin position="81"/>
        <end position="101"/>
    </location>
</feature>
<reference evidence="2 3" key="1">
    <citation type="submission" date="2020-07" db="EMBL/GenBank/DDBJ databases">
        <title>Comparative genomics of pyrophilous fungi reveals a link between fire events and developmental genes.</title>
        <authorList>
            <consortium name="DOE Joint Genome Institute"/>
            <person name="Steindorff A.S."/>
            <person name="Carver A."/>
            <person name="Calhoun S."/>
            <person name="Stillman K."/>
            <person name="Liu H."/>
            <person name="Lipzen A."/>
            <person name="Pangilinan J."/>
            <person name="Labutti K."/>
            <person name="Bruns T.D."/>
            <person name="Grigoriev I.V."/>
        </authorList>
    </citation>
    <scope>NUCLEOTIDE SEQUENCE [LARGE SCALE GENOMIC DNA]</scope>
    <source>
        <strain evidence="2 3">CBS 144469</strain>
    </source>
</reference>
<dbReference type="EMBL" id="JACGCI010000015">
    <property type="protein sequence ID" value="KAF6759668.1"/>
    <property type="molecule type" value="Genomic_DNA"/>
</dbReference>
<name>A0A8H6I8V9_9AGAR</name>
<proteinExistence type="predicted"/>
<dbReference type="AlphaFoldDB" id="A0A8H6I8V9"/>
<dbReference type="Proteomes" id="UP000521943">
    <property type="component" value="Unassembled WGS sequence"/>
</dbReference>
<feature type="region of interest" description="Disordered" evidence="1">
    <location>
        <begin position="1"/>
        <end position="134"/>
    </location>
</feature>
<accession>A0A8H6I8V9</accession>
<feature type="compositionally biased region" description="Pro residues" evidence="1">
    <location>
        <begin position="111"/>
        <end position="124"/>
    </location>
</feature>
<protein>
    <submittedName>
        <fullName evidence="2">Uncharacterized protein</fullName>
    </submittedName>
</protein>
<gene>
    <name evidence="2" type="ORF">DFP72DRAFT_1101167</name>
</gene>
<comment type="caution">
    <text evidence="2">The sequence shown here is derived from an EMBL/GenBank/DDBJ whole genome shotgun (WGS) entry which is preliminary data.</text>
</comment>
<feature type="compositionally biased region" description="Low complexity" evidence="1">
    <location>
        <begin position="50"/>
        <end position="60"/>
    </location>
</feature>
<evidence type="ECO:0000313" key="2">
    <source>
        <dbReference type="EMBL" id="KAF6759668.1"/>
    </source>
</evidence>
<sequence length="178" mass="19325">ARRTRATDPPSDPPVQPRKKKTKNKPTTPKLKQTEPTTNQNAHSLCLKTSPSYSSSPYFFQNNMTLPSKTDPNSHPLLLLTPPPPTHPHSPYLPAPNPPATPSASPADALPDPPAVEIPAPTAPTRPGGAREELLRRDAPIDFVLRQEEAFLAFEYPGSPVCSNGEYVSYMIGSGKEK</sequence>